<evidence type="ECO:0000256" key="10">
    <source>
        <dbReference type="ARBA" id="ARBA00023242"/>
    </source>
</evidence>
<dbReference type="Pfam" id="PF00091">
    <property type="entry name" value="Tubulin"/>
    <property type="match status" value="1"/>
</dbReference>
<evidence type="ECO:0000256" key="14">
    <source>
        <dbReference type="RuleBase" id="RU000352"/>
    </source>
</evidence>
<dbReference type="GO" id="GO:0005634">
    <property type="term" value="C:nucleus"/>
    <property type="evidence" value="ECO:0007669"/>
    <property type="project" value="UniProtKB-SubCell"/>
</dbReference>
<evidence type="ECO:0000259" key="15">
    <source>
        <dbReference type="SMART" id="SM00864"/>
    </source>
</evidence>
<dbReference type="InterPro" id="IPR036525">
    <property type="entry name" value="Tubulin/FtsZ_GTPase_sf"/>
</dbReference>
<dbReference type="OrthoDB" id="2588702at2759"/>
<dbReference type="PANTHER" id="PTHR11588">
    <property type="entry name" value="TUBULIN"/>
    <property type="match status" value="1"/>
</dbReference>
<dbReference type="SUPFAM" id="SSF55307">
    <property type="entry name" value="Tubulin C-terminal domain-like"/>
    <property type="match status" value="1"/>
</dbReference>
<evidence type="ECO:0000256" key="13">
    <source>
        <dbReference type="ARBA" id="ARBA00046149"/>
    </source>
</evidence>
<comment type="caution">
    <text evidence="16">The sequence shown here is derived from an EMBL/GenBank/DDBJ whole genome shotgun (WGS) entry which is preliminary data.</text>
</comment>
<dbReference type="Proteomes" id="UP000663879">
    <property type="component" value="Unassembled WGS sequence"/>
</dbReference>
<dbReference type="GO" id="GO:0005200">
    <property type="term" value="F:structural constituent of cytoskeleton"/>
    <property type="evidence" value="ECO:0007669"/>
    <property type="project" value="InterPro"/>
</dbReference>
<name>A0A814P0W5_9BILA</name>
<evidence type="ECO:0000256" key="12">
    <source>
        <dbReference type="ARBA" id="ARBA00030594"/>
    </source>
</evidence>
<organism evidence="16 17">
    <name type="scientific">Brachionus calyciflorus</name>
    <dbReference type="NCBI Taxonomy" id="104777"/>
    <lineage>
        <taxon>Eukaryota</taxon>
        <taxon>Metazoa</taxon>
        <taxon>Spiralia</taxon>
        <taxon>Gnathifera</taxon>
        <taxon>Rotifera</taxon>
        <taxon>Eurotatoria</taxon>
        <taxon>Monogononta</taxon>
        <taxon>Pseudotrocha</taxon>
        <taxon>Ploima</taxon>
        <taxon>Brachionidae</taxon>
        <taxon>Brachionus</taxon>
    </lineage>
</organism>
<evidence type="ECO:0000313" key="16">
    <source>
        <dbReference type="EMBL" id="CAF1100045.1"/>
    </source>
</evidence>
<dbReference type="GO" id="GO:0005814">
    <property type="term" value="C:centriole"/>
    <property type="evidence" value="ECO:0007669"/>
    <property type="project" value="UniProtKB-SubCell"/>
</dbReference>
<keyword evidence="9 14" id="KW-0342">GTP-binding</keyword>
<proteinExistence type="inferred from homology"/>
<evidence type="ECO:0000256" key="5">
    <source>
        <dbReference type="ARBA" id="ARBA00014184"/>
    </source>
</evidence>
<dbReference type="EMBL" id="CAJNOC010007496">
    <property type="protein sequence ID" value="CAF1100045.1"/>
    <property type="molecule type" value="Genomic_DNA"/>
</dbReference>
<dbReference type="GO" id="GO:0030030">
    <property type="term" value="P:cell projection organization"/>
    <property type="evidence" value="ECO:0007669"/>
    <property type="project" value="UniProtKB-KW"/>
</dbReference>
<dbReference type="InterPro" id="IPR008280">
    <property type="entry name" value="Tub_FtsZ_C"/>
</dbReference>
<comment type="function">
    <text evidence="13">Acts as a positive regulator of hedgehog signaling and regulates ciliary function.</text>
</comment>
<keyword evidence="10" id="KW-0539">Nucleus</keyword>
<keyword evidence="11" id="KW-0966">Cell projection</keyword>
<dbReference type="Gene3D" id="3.40.50.1440">
    <property type="entry name" value="Tubulin/FtsZ, GTPase domain"/>
    <property type="match status" value="1"/>
</dbReference>
<evidence type="ECO:0000313" key="17">
    <source>
        <dbReference type="Proteomes" id="UP000663879"/>
    </source>
</evidence>
<reference evidence="16" key="1">
    <citation type="submission" date="2021-02" db="EMBL/GenBank/DDBJ databases">
        <authorList>
            <person name="Nowell W R."/>
        </authorList>
    </citation>
    <scope>NUCLEOTIDE SEQUENCE</scope>
    <source>
        <strain evidence="16">Ploen Becks lab</strain>
    </source>
</reference>
<evidence type="ECO:0000256" key="4">
    <source>
        <dbReference type="ARBA" id="ARBA00009636"/>
    </source>
</evidence>
<evidence type="ECO:0000256" key="1">
    <source>
        <dbReference type="ARBA" id="ARBA00004114"/>
    </source>
</evidence>
<dbReference type="PRINTS" id="PR01161">
    <property type="entry name" value="TUBULIN"/>
</dbReference>
<comment type="subcellular location">
    <subcellularLocation>
        <location evidence="3">Cell projection</location>
        <location evidence="3">Cilium</location>
    </subcellularLocation>
    <subcellularLocation>
        <location evidence="1">Cytoplasm</location>
        <location evidence="1">Cytoskeleton</location>
        <location evidence="1">Microtubule organizing center</location>
        <location evidence="1">Centrosome</location>
        <location evidence="1">Centriole</location>
    </subcellularLocation>
    <subcellularLocation>
        <location evidence="2">Nucleus</location>
    </subcellularLocation>
</comment>
<evidence type="ECO:0000256" key="11">
    <source>
        <dbReference type="ARBA" id="ARBA00023273"/>
    </source>
</evidence>
<evidence type="ECO:0000256" key="7">
    <source>
        <dbReference type="ARBA" id="ARBA00022741"/>
    </source>
</evidence>
<dbReference type="PRINTS" id="PR01224">
    <property type="entry name" value="DELTATUBULIN"/>
</dbReference>
<protein>
    <recommendedName>
        <fullName evidence="5">Tubulin delta chain</fullName>
    </recommendedName>
    <alternativeName>
        <fullName evidence="12">Delta-tubulin</fullName>
    </alternativeName>
</protein>
<dbReference type="InterPro" id="IPR017975">
    <property type="entry name" value="Tubulin_CS"/>
</dbReference>
<comment type="similarity">
    <text evidence="4 14">Belongs to the tubulin family.</text>
</comment>
<gene>
    <name evidence="16" type="ORF">OXX778_LOCUS21101</name>
</gene>
<feature type="domain" description="Tubulin/FtsZ GTPase" evidence="15">
    <location>
        <begin position="30"/>
        <end position="260"/>
    </location>
</feature>
<dbReference type="AlphaFoldDB" id="A0A814P0W5"/>
<evidence type="ECO:0000256" key="6">
    <source>
        <dbReference type="ARBA" id="ARBA00022701"/>
    </source>
</evidence>
<dbReference type="InterPro" id="IPR000217">
    <property type="entry name" value="Tubulin"/>
</dbReference>
<dbReference type="GO" id="GO:0005874">
    <property type="term" value="C:microtubule"/>
    <property type="evidence" value="ECO:0007669"/>
    <property type="project" value="UniProtKB-KW"/>
</dbReference>
<dbReference type="SUPFAM" id="SSF52490">
    <property type="entry name" value="Tubulin nucleotide-binding domain-like"/>
    <property type="match status" value="1"/>
</dbReference>
<dbReference type="GO" id="GO:0005929">
    <property type="term" value="C:cilium"/>
    <property type="evidence" value="ECO:0007669"/>
    <property type="project" value="UniProtKB-SubCell"/>
</dbReference>
<keyword evidence="17" id="KW-1185">Reference proteome</keyword>
<dbReference type="GO" id="GO:0007017">
    <property type="term" value="P:microtubule-based process"/>
    <property type="evidence" value="ECO:0007669"/>
    <property type="project" value="InterPro"/>
</dbReference>
<dbReference type="SMART" id="SM00864">
    <property type="entry name" value="Tubulin"/>
    <property type="match status" value="1"/>
</dbReference>
<dbReference type="InterPro" id="IPR002967">
    <property type="entry name" value="Delta_tubulin"/>
</dbReference>
<evidence type="ECO:0000256" key="3">
    <source>
        <dbReference type="ARBA" id="ARBA00004138"/>
    </source>
</evidence>
<keyword evidence="7 14" id="KW-0547">Nucleotide-binding</keyword>
<keyword evidence="8" id="KW-0970">Cilium biogenesis/degradation</keyword>
<evidence type="ECO:0000256" key="8">
    <source>
        <dbReference type="ARBA" id="ARBA00022794"/>
    </source>
</evidence>
<keyword evidence="6 14" id="KW-0493">Microtubule</keyword>
<evidence type="ECO:0000256" key="9">
    <source>
        <dbReference type="ARBA" id="ARBA00023134"/>
    </source>
</evidence>
<accession>A0A814P0W5</accession>
<dbReference type="InterPro" id="IPR003008">
    <property type="entry name" value="Tubulin_FtsZ_GTPase"/>
</dbReference>
<dbReference type="GO" id="GO:0005525">
    <property type="term" value="F:GTP binding"/>
    <property type="evidence" value="ECO:0007669"/>
    <property type="project" value="UniProtKB-UniRule"/>
</dbReference>
<evidence type="ECO:0000256" key="2">
    <source>
        <dbReference type="ARBA" id="ARBA00004123"/>
    </source>
</evidence>
<sequence>MSSIFVSVGQCGNQLAKTLIDQLLLNQINQNSYLYDNYDGKFHFVNLDSESKVIKNLYASHKQNLRIENLINTKCGRGSNWASGYTGLKKDGSLKIIEKSLESIRKESERCDFLLSFIVMHSLSGGTGSGCGSKLIEQLRDEFGWKKLIMTQSVAPFRAGELPLQHYNNLLCMSHLQEYADFISLHQNDDVLDILNKISLESSRPSNTSVTSKTGLLPFNSTKLIKKSNLNDDTYASVTLNDMNSYIVKSILSAINPVDNISLKSQSFGLELLELQKFLCPNFNLKIVEIYNVNSLNVTKTIYEKNNPLVKRLFSRVPKYKANSNEYYTSLNSLFVARGMQDFNEYKSEYVLGQLLNESDLMQKTLNPVKWNPFSMDFWTSKNSLSDSEKVKMNSLTLVTNRNKCCEYLRDVLEKSMLKYSVKAYVHWYEKFNIDKEFFENSFEKIRFTIDSYDQMTQ</sequence>
<dbReference type="PROSITE" id="PS00227">
    <property type="entry name" value="TUBULIN"/>
    <property type="match status" value="1"/>
</dbReference>